<organism evidence="2 3">
    <name type="scientific">Tigriopus californicus</name>
    <name type="common">Marine copepod</name>
    <dbReference type="NCBI Taxonomy" id="6832"/>
    <lineage>
        <taxon>Eukaryota</taxon>
        <taxon>Metazoa</taxon>
        <taxon>Ecdysozoa</taxon>
        <taxon>Arthropoda</taxon>
        <taxon>Crustacea</taxon>
        <taxon>Multicrustacea</taxon>
        <taxon>Hexanauplia</taxon>
        <taxon>Copepoda</taxon>
        <taxon>Harpacticoida</taxon>
        <taxon>Harpacticidae</taxon>
        <taxon>Tigriopus</taxon>
    </lineage>
</organism>
<evidence type="ECO:0008006" key="4">
    <source>
        <dbReference type="Google" id="ProtNLM"/>
    </source>
</evidence>
<feature type="transmembrane region" description="Helical" evidence="1">
    <location>
        <begin position="231"/>
        <end position="249"/>
    </location>
</feature>
<feature type="transmembrane region" description="Helical" evidence="1">
    <location>
        <begin position="269"/>
        <end position="288"/>
    </location>
</feature>
<keyword evidence="1" id="KW-0812">Transmembrane</keyword>
<protein>
    <recommendedName>
        <fullName evidence="4">G-protein coupled receptors family 1 profile domain-containing protein</fullName>
    </recommendedName>
</protein>
<keyword evidence="3" id="KW-1185">Reference proteome</keyword>
<evidence type="ECO:0000313" key="2">
    <source>
        <dbReference type="EMBL" id="TRY62024.1"/>
    </source>
</evidence>
<reference evidence="2 3" key="1">
    <citation type="journal article" date="2018" name="Nat. Ecol. Evol.">
        <title>Genomic signatures of mitonuclear coevolution across populations of Tigriopus californicus.</title>
        <authorList>
            <person name="Barreto F.S."/>
            <person name="Watson E.T."/>
            <person name="Lima T.G."/>
            <person name="Willett C.S."/>
            <person name="Edmands S."/>
            <person name="Li W."/>
            <person name="Burton R.S."/>
        </authorList>
    </citation>
    <scope>NUCLEOTIDE SEQUENCE [LARGE SCALE GENOMIC DNA]</scope>
    <source>
        <strain evidence="2 3">San Diego</strain>
    </source>
</reference>
<comment type="caution">
    <text evidence="2">The sequence shown here is derived from an EMBL/GenBank/DDBJ whole genome shotgun (WGS) entry which is preliminary data.</text>
</comment>
<feature type="transmembrane region" description="Helical" evidence="1">
    <location>
        <begin position="59"/>
        <end position="83"/>
    </location>
</feature>
<feature type="transmembrane region" description="Helical" evidence="1">
    <location>
        <begin position="20"/>
        <end position="47"/>
    </location>
</feature>
<proteinExistence type="predicted"/>
<feature type="transmembrane region" description="Helical" evidence="1">
    <location>
        <begin position="103"/>
        <end position="124"/>
    </location>
</feature>
<dbReference type="AlphaFoldDB" id="A0A553N995"/>
<dbReference type="Proteomes" id="UP000318571">
    <property type="component" value="Chromosome 8"/>
</dbReference>
<accession>A0A553N995</accession>
<keyword evidence="1" id="KW-1133">Transmembrane helix</keyword>
<name>A0A553N995_TIGCA</name>
<evidence type="ECO:0000313" key="3">
    <source>
        <dbReference type="Proteomes" id="UP000318571"/>
    </source>
</evidence>
<sequence length="304" mass="34643">MEESLSSEVYETPIDWPLLTYISTGITLGCLVLSVLLNLSSLCAIWGNQRLRKYGYFHLLILFCEVHMAYFVVKSLLSVHLSLEKLGALSQNWIKTWTPVIRLLPDVTTCLLGTSLLLLIAMTLDCTFSNSIRSKPIIKCLRTFLPFVALIIGIMVFLIVLVAKFNMLFDSVFKFSAVFTIILVHGLYMVVFVLFPAVFIVIFGTINWVSDLNSNRFLKEPRRRSRKLDHQICVLSIPVILLFLVATIIRFSHDLQIYQSEELSEITQLVLYSVLLALDVSFVFYPLLFMCQLGGYCCCLEKPN</sequence>
<evidence type="ECO:0000256" key="1">
    <source>
        <dbReference type="SAM" id="Phobius"/>
    </source>
</evidence>
<dbReference type="EMBL" id="VCGU01000459">
    <property type="protein sequence ID" value="TRY62024.1"/>
    <property type="molecule type" value="Genomic_DNA"/>
</dbReference>
<feature type="transmembrane region" description="Helical" evidence="1">
    <location>
        <begin position="144"/>
        <end position="165"/>
    </location>
</feature>
<gene>
    <name evidence="2" type="ORF">TCAL_17170</name>
</gene>
<feature type="transmembrane region" description="Helical" evidence="1">
    <location>
        <begin position="177"/>
        <end position="210"/>
    </location>
</feature>
<keyword evidence="1" id="KW-0472">Membrane</keyword>